<protein>
    <submittedName>
        <fullName evidence="2">Uncharacterized protein</fullName>
    </submittedName>
</protein>
<reference evidence="2" key="2">
    <citation type="submission" date="2023-06" db="EMBL/GenBank/DDBJ databases">
        <authorList>
            <person name="Ma L."/>
            <person name="Liu K.-W."/>
            <person name="Li Z."/>
            <person name="Hsiao Y.-Y."/>
            <person name="Qi Y."/>
            <person name="Fu T."/>
            <person name="Tang G."/>
            <person name="Zhang D."/>
            <person name="Sun W.-H."/>
            <person name="Liu D.-K."/>
            <person name="Li Y."/>
            <person name="Chen G.-Z."/>
            <person name="Liu X.-D."/>
            <person name="Liao X.-Y."/>
            <person name="Jiang Y.-T."/>
            <person name="Yu X."/>
            <person name="Hao Y."/>
            <person name="Huang J."/>
            <person name="Zhao X.-W."/>
            <person name="Ke S."/>
            <person name="Chen Y.-Y."/>
            <person name="Wu W.-L."/>
            <person name="Hsu J.-L."/>
            <person name="Lin Y.-F."/>
            <person name="Huang M.-D."/>
            <person name="Li C.-Y."/>
            <person name="Huang L."/>
            <person name="Wang Z.-W."/>
            <person name="Zhao X."/>
            <person name="Zhong W.-Y."/>
            <person name="Peng D.-H."/>
            <person name="Ahmad S."/>
            <person name="Lan S."/>
            <person name="Zhang J.-S."/>
            <person name="Tsai W.-C."/>
            <person name="Van De Peer Y."/>
            <person name="Liu Z.-J."/>
        </authorList>
    </citation>
    <scope>NUCLEOTIDE SEQUENCE</scope>
    <source>
        <strain evidence="2">CP</strain>
        <tissue evidence="2">Leaves</tissue>
    </source>
</reference>
<proteinExistence type="predicted"/>
<dbReference type="AlphaFoldDB" id="A0AAV9CE27"/>
<accession>A0AAV9CE27</accession>
<dbReference type="Proteomes" id="UP001180020">
    <property type="component" value="Unassembled WGS sequence"/>
</dbReference>
<name>A0AAV9CE27_ACOCL</name>
<evidence type="ECO:0000313" key="2">
    <source>
        <dbReference type="EMBL" id="KAK1286895.1"/>
    </source>
</evidence>
<feature type="compositionally biased region" description="Basic and acidic residues" evidence="1">
    <location>
        <begin position="19"/>
        <end position="35"/>
    </location>
</feature>
<dbReference type="EMBL" id="JAUJYO010000020">
    <property type="protein sequence ID" value="KAK1286895.1"/>
    <property type="molecule type" value="Genomic_DNA"/>
</dbReference>
<feature type="region of interest" description="Disordered" evidence="1">
    <location>
        <begin position="1"/>
        <end position="40"/>
    </location>
</feature>
<keyword evidence="3" id="KW-1185">Reference proteome</keyword>
<sequence>MLCGGATSKGFNAFGSPRVNKEDHSHSVGDSDDQRLNSNENEQDYMWEGLNENRKNMWGNTNERAFVDLSHSEHGDEGCSNYLAKGSPVVASEAFEEGGSGLSEISKHNKISIQGYPGVYSHSKHGLRA</sequence>
<gene>
    <name evidence="2" type="ORF">QJS10_CPB20g01347</name>
</gene>
<comment type="caution">
    <text evidence="2">The sequence shown here is derived from an EMBL/GenBank/DDBJ whole genome shotgun (WGS) entry which is preliminary data.</text>
</comment>
<evidence type="ECO:0000256" key="1">
    <source>
        <dbReference type="SAM" id="MobiDB-lite"/>
    </source>
</evidence>
<evidence type="ECO:0000313" key="3">
    <source>
        <dbReference type="Proteomes" id="UP001180020"/>
    </source>
</evidence>
<reference evidence="2" key="1">
    <citation type="journal article" date="2023" name="Nat. Commun.">
        <title>Diploid and tetraploid genomes of Acorus and the evolution of monocots.</title>
        <authorList>
            <person name="Ma L."/>
            <person name="Liu K.W."/>
            <person name="Li Z."/>
            <person name="Hsiao Y.Y."/>
            <person name="Qi Y."/>
            <person name="Fu T."/>
            <person name="Tang G.D."/>
            <person name="Zhang D."/>
            <person name="Sun W.H."/>
            <person name="Liu D.K."/>
            <person name="Li Y."/>
            <person name="Chen G.Z."/>
            <person name="Liu X.D."/>
            <person name="Liao X.Y."/>
            <person name="Jiang Y.T."/>
            <person name="Yu X."/>
            <person name="Hao Y."/>
            <person name="Huang J."/>
            <person name="Zhao X.W."/>
            <person name="Ke S."/>
            <person name="Chen Y.Y."/>
            <person name="Wu W.L."/>
            <person name="Hsu J.L."/>
            <person name="Lin Y.F."/>
            <person name="Huang M.D."/>
            <person name="Li C.Y."/>
            <person name="Huang L."/>
            <person name="Wang Z.W."/>
            <person name="Zhao X."/>
            <person name="Zhong W.Y."/>
            <person name="Peng D.H."/>
            <person name="Ahmad S."/>
            <person name="Lan S."/>
            <person name="Zhang J.S."/>
            <person name="Tsai W.C."/>
            <person name="Van de Peer Y."/>
            <person name="Liu Z.J."/>
        </authorList>
    </citation>
    <scope>NUCLEOTIDE SEQUENCE</scope>
    <source>
        <strain evidence="2">CP</strain>
    </source>
</reference>
<organism evidence="2 3">
    <name type="scientific">Acorus calamus</name>
    <name type="common">Sweet flag</name>
    <dbReference type="NCBI Taxonomy" id="4465"/>
    <lineage>
        <taxon>Eukaryota</taxon>
        <taxon>Viridiplantae</taxon>
        <taxon>Streptophyta</taxon>
        <taxon>Embryophyta</taxon>
        <taxon>Tracheophyta</taxon>
        <taxon>Spermatophyta</taxon>
        <taxon>Magnoliopsida</taxon>
        <taxon>Liliopsida</taxon>
        <taxon>Acoraceae</taxon>
        <taxon>Acorus</taxon>
    </lineage>
</organism>